<dbReference type="EMBL" id="ML119793">
    <property type="protein sequence ID" value="RPA74328.1"/>
    <property type="molecule type" value="Genomic_DNA"/>
</dbReference>
<dbReference type="OrthoDB" id="20886at2759"/>
<dbReference type="Proteomes" id="UP000275078">
    <property type="component" value="Unassembled WGS sequence"/>
</dbReference>
<feature type="compositionally biased region" description="Basic and acidic residues" evidence="6">
    <location>
        <begin position="97"/>
        <end position="114"/>
    </location>
</feature>
<proteinExistence type="predicted"/>
<dbReference type="Gene3D" id="1.20.5.1500">
    <property type="match status" value="1"/>
</dbReference>
<sequence>MMLEEPATVLEITRSPKGPEVAIAGTTTPSRRFQSRLRQNGHASDSSSLTDLDDSEAETERLGDSPYKNPTKIVHQPPASSNLSLTTTAFTMKKHTSREPDSPTKELQENDGDSHNASVPNSPTPAKKRKLNTGRGRSISPPHHDEIASVRSKSFSPLAPSFRDDDDIAPVVKRSQTEPVAGAAISETSTTPTVRHGLSPAPTGTENDDRMDVDSVHSEPHGSEKSEETGPKSGEVKIKKPASASHEDEDAEDHENEDDEEGTRKAAMEQLADIEKDFAKLRDKIFEERVQEVDNEIRMVEEGTHPQLLAMLEPVNKRRDENIQLANAKFNYAVQSLDTSTKATRAQIHSQYFQGIRFLREKYLGLVSQNWYQIQRERRASDTLVPDYTFRLNESKPQRILERKKYEKEVEILTKVQTTMGFPAAPEIKSLTAEELASDLQEMGVGTSRPRLTNVVRY</sequence>
<accession>A0A3N4HPB4</accession>
<feature type="compositionally biased region" description="Polar residues" evidence="6">
    <location>
        <begin position="78"/>
        <end position="90"/>
    </location>
</feature>
<name>A0A3N4HPB4_ASCIM</name>
<keyword evidence="8" id="KW-1185">Reference proteome</keyword>
<evidence type="ECO:0000313" key="8">
    <source>
        <dbReference type="Proteomes" id="UP000275078"/>
    </source>
</evidence>
<evidence type="ECO:0000256" key="5">
    <source>
        <dbReference type="ARBA" id="ARBA00023242"/>
    </source>
</evidence>
<comment type="subcellular location">
    <subcellularLocation>
        <location evidence="1">Nucleus</location>
    </subcellularLocation>
</comment>
<evidence type="ECO:0000313" key="7">
    <source>
        <dbReference type="EMBL" id="RPA74328.1"/>
    </source>
</evidence>
<dbReference type="Pfam" id="PF08598">
    <property type="entry name" value="Sds3"/>
    <property type="match status" value="1"/>
</dbReference>
<dbReference type="GO" id="GO:0010468">
    <property type="term" value="P:regulation of gene expression"/>
    <property type="evidence" value="ECO:0007669"/>
    <property type="project" value="UniProtKB-ARBA"/>
</dbReference>
<evidence type="ECO:0000256" key="2">
    <source>
        <dbReference type="ARBA" id="ARBA00022491"/>
    </source>
</evidence>
<evidence type="ECO:0000256" key="6">
    <source>
        <dbReference type="SAM" id="MobiDB-lite"/>
    </source>
</evidence>
<evidence type="ECO:0000256" key="1">
    <source>
        <dbReference type="ARBA" id="ARBA00004123"/>
    </source>
</evidence>
<dbReference type="SMART" id="SM01401">
    <property type="entry name" value="Sds3"/>
    <property type="match status" value="1"/>
</dbReference>
<gene>
    <name evidence="7" type="ORF">BJ508DRAFT_35943</name>
</gene>
<feature type="compositionally biased region" description="Acidic residues" evidence="6">
    <location>
        <begin position="247"/>
        <end position="261"/>
    </location>
</feature>
<dbReference type="PANTHER" id="PTHR21964">
    <property type="entry name" value="BREAST CANCER METASTASIS-SUPPRESSOR 1"/>
    <property type="match status" value="1"/>
</dbReference>
<organism evidence="7 8">
    <name type="scientific">Ascobolus immersus RN42</name>
    <dbReference type="NCBI Taxonomy" id="1160509"/>
    <lineage>
        <taxon>Eukaryota</taxon>
        <taxon>Fungi</taxon>
        <taxon>Dikarya</taxon>
        <taxon>Ascomycota</taxon>
        <taxon>Pezizomycotina</taxon>
        <taxon>Pezizomycetes</taxon>
        <taxon>Pezizales</taxon>
        <taxon>Ascobolaceae</taxon>
        <taxon>Ascobolus</taxon>
    </lineage>
</organism>
<dbReference type="STRING" id="1160509.A0A3N4HPB4"/>
<protein>
    <submittedName>
        <fullName evidence="7">Uncharacterized protein</fullName>
    </submittedName>
</protein>
<evidence type="ECO:0000256" key="3">
    <source>
        <dbReference type="ARBA" id="ARBA00023015"/>
    </source>
</evidence>
<feature type="compositionally biased region" description="Polar residues" evidence="6">
    <location>
        <begin position="25"/>
        <end position="43"/>
    </location>
</feature>
<feature type="region of interest" description="Disordered" evidence="6">
    <location>
        <begin position="1"/>
        <end position="264"/>
    </location>
</feature>
<evidence type="ECO:0000256" key="4">
    <source>
        <dbReference type="ARBA" id="ARBA00023163"/>
    </source>
</evidence>
<dbReference type="AlphaFoldDB" id="A0A3N4HPB4"/>
<keyword evidence="3" id="KW-0805">Transcription regulation</keyword>
<keyword evidence="2" id="KW-0678">Repressor</keyword>
<dbReference type="InterPro" id="IPR013907">
    <property type="entry name" value="Sds3"/>
</dbReference>
<feature type="compositionally biased region" description="Basic and acidic residues" evidence="6">
    <location>
        <begin position="207"/>
        <end position="238"/>
    </location>
</feature>
<dbReference type="GO" id="GO:0005654">
    <property type="term" value="C:nucleoplasm"/>
    <property type="evidence" value="ECO:0007669"/>
    <property type="project" value="UniProtKB-ARBA"/>
</dbReference>
<keyword evidence="4" id="KW-0804">Transcription</keyword>
<keyword evidence="5" id="KW-0539">Nucleus</keyword>
<reference evidence="7 8" key="1">
    <citation type="journal article" date="2018" name="Nat. Ecol. Evol.">
        <title>Pezizomycetes genomes reveal the molecular basis of ectomycorrhizal truffle lifestyle.</title>
        <authorList>
            <person name="Murat C."/>
            <person name="Payen T."/>
            <person name="Noel B."/>
            <person name="Kuo A."/>
            <person name="Morin E."/>
            <person name="Chen J."/>
            <person name="Kohler A."/>
            <person name="Krizsan K."/>
            <person name="Balestrini R."/>
            <person name="Da Silva C."/>
            <person name="Montanini B."/>
            <person name="Hainaut M."/>
            <person name="Levati E."/>
            <person name="Barry K.W."/>
            <person name="Belfiori B."/>
            <person name="Cichocki N."/>
            <person name="Clum A."/>
            <person name="Dockter R.B."/>
            <person name="Fauchery L."/>
            <person name="Guy J."/>
            <person name="Iotti M."/>
            <person name="Le Tacon F."/>
            <person name="Lindquist E.A."/>
            <person name="Lipzen A."/>
            <person name="Malagnac F."/>
            <person name="Mello A."/>
            <person name="Molinier V."/>
            <person name="Miyauchi S."/>
            <person name="Poulain J."/>
            <person name="Riccioni C."/>
            <person name="Rubini A."/>
            <person name="Sitrit Y."/>
            <person name="Splivallo R."/>
            <person name="Traeger S."/>
            <person name="Wang M."/>
            <person name="Zifcakova L."/>
            <person name="Wipf D."/>
            <person name="Zambonelli A."/>
            <person name="Paolocci F."/>
            <person name="Nowrousian M."/>
            <person name="Ottonello S."/>
            <person name="Baldrian P."/>
            <person name="Spatafora J.W."/>
            <person name="Henrissat B."/>
            <person name="Nagy L.G."/>
            <person name="Aury J.M."/>
            <person name="Wincker P."/>
            <person name="Grigoriev I.V."/>
            <person name="Bonfante P."/>
            <person name="Martin F.M."/>
        </authorList>
    </citation>
    <scope>NUCLEOTIDE SEQUENCE [LARGE SCALE GENOMIC DNA]</scope>
    <source>
        <strain evidence="7 8">RN42</strain>
    </source>
</reference>